<evidence type="ECO:0000256" key="1">
    <source>
        <dbReference type="SAM" id="MobiDB-lite"/>
    </source>
</evidence>
<name>A0A1F4TTD5_UNCSA</name>
<dbReference type="AlphaFoldDB" id="A0A1F4TTD5"/>
<feature type="region of interest" description="Disordered" evidence="1">
    <location>
        <begin position="21"/>
        <end position="41"/>
    </location>
</feature>
<reference evidence="2 3" key="1">
    <citation type="journal article" date="2016" name="Nat. Commun.">
        <title>Thousands of microbial genomes shed light on interconnected biogeochemical processes in an aquifer system.</title>
        <authorList>
            <person name="Anantharaman K."/>
            <person name="Brown C.T."/>
            <person name="Hug L.A."/>
            <person name="Sharon I."/>
            <person name="Castelle C.J."/>
            <person name="Probst A.J."/>
            <person name="Thomas B.C."/>
            <person name="Singh A."/>
            <person name="Wilkins M.J."/>
            <person name="Karaoz U."/>
            <person name="Brodie E.L."/>
            <person name="Williams K.H."/>
            <person name="Hubbard S.S."/>
            <person name="Banfield J.F."/>
        </authorList>
    </citation>
    <scope>NUCLEOTIDE SEQUENCE [LARGE SCALE GENOMIC DNA]</scope>
</reference>
<accession>A0A1F4TTD5</accession>
<dbReference type="Proteomes" id="UP000178951">
    <property type="component" value="Unassembled WGS sequence"/>
</dbReference>
<dbReference type="EMBL" id="MEUF01000030">
    <property type="protein sequence ID" value="OGC35323.1"/>
    <property type="molecule type" value="Genomic_DNA"/>
</dbReference>
<organism evidence="2 3">
    <name type="scientific">candidate division WOR-1 bacterium RIFOXYB2_FULL_48_7</name>
    <dbReference type="NCBI Taxonomy" id="1802583"/>
    <lineage>
        <taxon>Bacteria</taxon>
        <taxon>Bacillati</taxon>
        <taxon>Saganbacteria</taxon>
    </lineage>
</organism>
<feature type="compositionally biased region" description="Basic and acidic residues" evidence="1">
    <location>
        <begin position="21"/>
        <end position="31"/>
    </location>
</feature>
<sequence length="67" mass="7236">MSLANVGEHYKAFVYFTGTPQDDRKRAKEEESAGLSGGLNGANSAVARIFRELDPKAQPGKAVIRDV</sequence>
<proteinExistence type="predicted"/>
<comment type="caution">
    <text evidence="2">The sequence shown here is derived from an EMBL/GenBank/DDBJ whole genome shotgun (WGS) entry which is preliminary data.</text>
</comment>
<evidence type="ECO:0000313" key="2">
    <source>
        <dbReference type="EMBL" id="OGC35323.1"/>
    </source>
</evidence>
<gene>
    <name evidence="2" type="ORF">A2311_01485</name>
</gene>
<protein>
    <submittedName>
        <fullName evidence="2">Uncharacterized protein</fullName>
    </submittedName>
</protein>
<evidence type="ECO:0000313" key="3">
    <source>
        <dbReference type="Proteomes" id="UP000178951"/>
    </source>
</evidence>